<dbReference type="PANTHER" id="PTHR13693">
    <property type="entry name" value="CLASS II AMINOTRANSFERASE/8-AMINO-7-OXONONANOATE SYNTHASE"/>
    <property type="match status" value="1"/>
</dbReference>
<dbReference type="FunFam" id="3.40.640.10:FF:000006">
    <property type="entry name" value="5-aminolevulinate synthase, mitochondrial"/>
    <property type="match status" value="1"/>
</dbReference>
<comment type="similarity">
    <text evidence="2 6">Belongs to the class-II pyridoxal-phosphate-dependent aminotransferase family.</text>
</comment>
<dbReference type="EMBL" id="QMKO01003218">
    <property type="protein sequence ID" value="RTG81690.1"/>
    <property type="molecule type" value="Genomic_DNA"/>
</dbReference>
<protein>
    <recommendedName>
        <fullName evidence="6">5-aminolevulinate synthase</fullName>
        <ecNumber evidence="6">2.3.1.37</ecNumber>
    </recommendedName>
    <alternativeName>
        <fullName evidence="6">5-aminolevulinic acid synthase</fullName>
    </alternativeName>
    <alternativeName>
        <fullName evidence="6">Delta-ALA synthase</fullName>
    </alternativeName>
    <alternativeName>
        <fullName evidence="6">Delta-aminolevulinate synthase</fullName>
    </alternativeName>
</protein>
<dbReference type="NCBIfam" id="TIGR01821">
    <property type="entry name" value="5aminolev_synth"/>
    <property type="match status" value="1"/>
</dbReference>
<keyword evidence="9" id="KW-1185">Reference proteome</keyword>
<evidence type="ECO:0000313" key="8">
    <source>
        <dbReference type="EMBL" id="RTG81690.1"/>
    </source>
</evidence>
<dbReference type="GO" id="GO:0005739">
    <property type="term" value="C:mitochondrion"/>
    <property type="evidence" value="ECO:0007669"/>
    <property type="project" value="TreeGrafter"/>
</dbReference>
<dbReference type="Gene3D" id="3.40.640.10">
    <property type="entry name" value="Type I PLP-dependent aspartate aminotransferase-like (Major domain)"/>
    <property type="match status" value="1"/>
</dbReference>
<keyword evidence="3 6" id="KW-0808">Transferase</keyword>
<keyword evidence="6" id="KW-0350">Heme biosynthesis</keyword>
<evidence type="ECO:0000256" key="5">
    <source>
        <dbReference type="ARBA" id="ARBA00023315"/>
    </source>
</evidence>
<evidence type="ECO:0000259" key="7">
    <source>
        <dbReference type="Pfam" id="PF00155"/>
    </source>
</evidence>
<dbReference type="InterPro" id="IPR015421">
    <property type="entry name" value="PyrdxlP-dep_Trfase_major"/>
</dbReference>
<sequence>MTSCPFLRKLSPTVIQRDIQQLIQLIPRCPFARRLFDGTPLSSPRMYSDVAMERQSDESSVCNICIPNTCALFAGWQKSIVARKSLQPTTDITIKNADPGHSQTIDSVRNDGDSCLGFNYNKFFVSEVERKKRDSTYRVFRRILRDASEFPFADDYSSGMKRRVAVWCSNDYLGMSWHPKVQEAAIGMKRRVAVWCSNDYLGMSWHPKVQEAAISTIRKHGVGSGGTRNISGNSLLHESLEAELSDLHGKPAALVFTSCYVANEAVLHTLGTRIPELTIISDAGNHASMIHGIRTSRCPKIIYRHNDVKHLTSLLANIPKDSPKLIAFETVHSMSGDVCPLKNLLDVAEANKALSFVDEVHAVGLYGAHGAGVAERDGQMHRIDAITGTLGKYRRLFSRKFYLVDMIRSYASGFIFTTSLPPHSLAAAQTSIQILKSSEGKELRAEHQKRVSIVRQSLRQAGLPVIEAPSHIIPLHVGEAKLCTKISEELLSEHNIYVQSINYPTVDIGDERLRIAPTPHHTDKLTEELVDSLCMVWKKYNLPLNVESARKITRQAG</sequence>
<comment type="caution">
    <text evidence="8">The sequence shown here is derived from an EMBL/GenBank/DDBJ whole genome shotgun (WGS) entry which is preliminary data.</text>
</comment>
<dbReference type="InterPro" id="IPR010961">
    <property type="entry name" value="4pyrrol_synth_NH2levulA_synth"/>
</dbReference>
<dbReference type="EC" id="2.3.1.37" evidence="6"/>
<comment type="pathway">
    <text evidence="6">Porphyrin-containing compound metabolism; protoporphyrin-IX biosynthesis; 5-aminolevulinate from glycine: step 1/1.</text>
</comment>
<dbReference type="SUPFAM" id="SSF53383">
    <property type="entry name" value="PLP-dependent transferases"/>
    <property type="match status" value="1"/>
</dbReference>
<dbReference type="GO" id="GO:0030170">
    <property type="term" value="F:pyridoxal phosphate binding"/>
    <property type="evidence" value="ECO:0007669"/>
    <property type="project" value="UniProtKB-UniRule"/>
</dbReference>
<reference evidence="8 9" key="1">
    <citation type="journal article" date="2019" name="PLoS Pathog.">
        <title>Genome sequence of the bovine parasite Schistosoma bovis Tanzania.</title>
        <authorList>
            <person name="Oey H."/>
            <person name="Zakrzewski M."/>
            <person name="Gobert G."/>
            <person name="Gravermann K."/>
            <person name="Stoye J."/>
            <person name="Jones M."/>
            <person name="Mcmanus D."/>
            <person name="Krause L."/>
        </authorList>
    </citation>
    <scope>NUCLEOTIDE SEQUENCE [LARGE SCALE GENOMIC DNA]</scope>
    <source>
        <strain evidence="8 9">TAN1997</strain>
    </source>
</reference>
<dbReference type="GO" id="GO:0006782">
    <property type="term" value="P:protoporphyrinogen IX biosynthetic process"/>
    <property type="evidence" value="ECO:0007669"/>
    <property type="project" value="UniProtKB-UniRule"/>
</dbReference>
<comment type="catalytic activity">
    <reaction evidence="6">
        <text>succinyl-CoA + glycine + H(+) = 5-aminolevulinate + CO2 + CoA</text>
        <dbReference type="Rhea" id="RHEA:12921"/>
        <dbReference type="ChEBI" id="CHEBI:15378"/>
        <dbReference type="ChEBI" id="CHEBI:16526"/>
        <dbReference type="ChEBI" id="CHEBI:57287"/>
        <dbReference type="ChEBI" id="CHEBI:57292"/>
        <dbReference type="ChEBI" id="CHEBI:57305"/>
        <dbReference type="ChEBI" id="CHEBI:356416"/>
        <dbReference type="EC" id="2.3.1.37"/>
    </reaction>
</comment>
<dbReference type="InterPro" id="IPR050087">
    <property type="entry name" value="AON_synthase_class-II"/>
</dbReference>
<evidence type="ECO:0000313" key="9">
    <source>
        <dbReference type="Proteomes" id="UP000290809"/>
    </source>
</evidence>
<dbReference type="InterPro" id="IPR004839">
    <property type="entry name" value="Aminotransferase_I/II_large"/>
</dbReference>
<feature type="domain" description="Aminotransferase class I/classII large" evidence="7">
    <location>
        <begin position="193"/>
        <end position="533"/>
    </location>
</feature>
<accession>A0A430Q1X2</accession>
<name>A0A430Q1X2_SCHBO</name>
<evidence type="ECO:0000256" key="6">
    <source>
        <dbReference type="RuleBase" id="RU910713"/>
    </source>
</evidence>
<evidence type="ECO:0000256" key="3">
    <source>
        <dbReference type="ARBA" id="ARBA00022679"/>
    </source>
</evidence>
<dbReference type="GO" id="GO:0003870">
    <property type="term" value="F:5-aminolevulinate synthase activity"/>
    <property type="evidence" value="ECO:0007669"/>
    <property type="project" value="UniProtKB-EC"/>
</dbReference>
<dbReference type="AlphaFoldDB" id="A0A430Q1X2"/>
<comment type="cofactor">
    <cofactor evidence="1 6">
        <name>pyridoxal 5'-phosphate</name>
        <dbReference type="ChEBI" id="CHEBI:597326"/>
    </cofactor>
</comment>
<dbReference type="InterPro" id="IPR015424">
    <property type="entry name" value="PyrdxlP-dep_Trfase"/>
</dbReference>
<dbReference type="PANTHER" id="PTHR13693:SF102">
    <property type="entry name" value="2-AMINO-3-KETOBUTYRATE COENZYME A LIGASE, MITOCHONDRIAL"/>
    <property type="match status" value="1"/>
</dbReference>
<dbReference type="Proteomes" id="UP000290809">
    <property type="component" value="Unassembled WGS sequence"/>
</dbReference>
<keyword evidence="5 6" id="KW-0012">Acyltransferase</keyword>
<proteinExistence type="inferred from homology"/>
<evidence type="ECO:0000256" key="2">
    <source>
        <dbReference type="ARBA" id="ARBA00008392"/>
    </source>
</evidence>
<evidence type="ECO:0000256" key="4">
    <source>
        <dbReference type="ARBA" id="ARBA00022898"/>
    </source>
</evidence>
<dbReference type="Pfam" id="PF00155">
    <property type="entry name" value="Aminotran_1_2"/>
    <property type="match status" value="1"/>
</dbReference>
<keyword evidence="4 6" id="KW-0663">Pyridoxal phosphate</keyword>
<organism evidence="8 9">
    <name type="scientific">Schistosoma bovis</name>
    <name type="common">Blood fluke</name>
    <dbReference type="NCBI Taxonomy" id="6184"/>
    <lineage>
        <taxon>Eukaryota</taxon>
        <taxon>Metazoa</taxon>
        <taxon>Spiralia</taxon>
        <taxon>Lophotrochozoa</taxon>
        <taxon>Platyhelminthes</taxon>
        <taxon>Trematoda</taxon>
        <taxon>Digenea</taxon>
        <taxon>Strigeidida</taxon>
        <taxon>Schistosomatoidea</taxon>
        <taxon>Schistosomatidae</taxon>
        <taxon>Schistosoma</taxon>
    </lineage>
</organism>
<dbReference type="STRING" id="6184.A0A430Q1X2"/>
<dbReference type="Gene3D" id="3.90.1150.10">
    <property type="entry name" value="Aspartate Aminotransferase, domain 1"/>
    <property type="match status" value="2"/>
</dbReference>
<dbReference type="CDD" id="cd06454">
    <property type="entry name" value="KBL_like"/>
    <property type="match status" value="1"/>
</dbReference>
<dbReference type="InterPro" id="IPR015422">
    <property type="entry name" value="PyrdxlP-dep_Trfase_small"/>
</dbReference>
<evidence type="ECO:0000256" key="1">
    <source>
        <dbReference type="ARBA" id="ARBA00001933"/>
    </source>
</evidence>
<dbReference type="UniPathway" id="UPA00251">
    <property type="reaction ID" value="UER00375"/>
</dbReference>
<gene>
    <name evidence="8" type="ORF">DC041_0001790</name>
</gene>